<gene>
    <name evidence="1" type="ORF">DK846_07765</name>
</gene>
<dbReference type="Proteomes" id="UP000245657">
    <property type="component" value="Unassembled WGS sequence"/>
</dbReference>
<dbReference type="GeneID" id="97548456"/>
<reference evidence="1 2" key="1">
    <citation type="submission" date="2018-05" db="EMBL/GenBank/DDBJ databases">
        <title>Draft genome of Methanospirillum lacunae Ki8-1.</title>
        <authorList>
            <person name="Dueholm M.S."/>
            <person name="Nielsen P.H."/>
            <person name="Bakmann L.F."/>
            <person name="Otzen D.E."/>
        </authorList>
    </citation>
    <scope>NUCLEOTIDE SEQUENCE [LARGE SCALE GENOMIC DNA]</scope>
    <source>
        <strain evidence="1 2">Ki8-1</strain>
    </source>
</reference>
<dbReference type="OrthoDB" id="301436at2157"/>
<evidence type="ECO:0008006" key="3">
    <source>
        <dbReference type="Google" id="ProtNLM"/>
    </source>
</evidence>
<organism evidence="1 2">
    <name type="scientific">Methanospirillum lacunae</name>
    <dbReference type="NCBI Taxonomy" id="668570"/>
    <lineage>
        <taxon>Archaea</taxon>
        <taxon>Methanobacteriati</taxon>
        <taxon>Methanobacteriota</taxon>
        <taxon>Stenosarchaea group</taxon>
        <taxon>Methanomicrobia</taxon>
        <taxon>Methanomicrobiales</taxon>
        <taxon>Methanospirillaceae</taxon>
        <taxon>Methanospirillum</taxon>
    </lineage>
</organism>
<dbReference type="EMBL" id="QGMY01000006">
    <property type="protein sequence ID" value="PWR72835.1"/>
    <property type="molecule type" value="Genomic_DNA"/>
</dbReference>
<keyword evidence="2" id="KW-1185">Reference proteome</keyword>
<evidence type="ECO:0000313" key="1">
    <source>
        <dbReference type="EMBL" id="PWR72835.1"/>
    </source>
</evidence>
<protein>
    <recommendedName>
        <fullName evidence="3">Polysaccharide deacetylase</fullName>
    </recommendedName>
</protein>
<proteinExistence type="predicted"/>
<name>A0A2V2N2Q9_9EURY</name>
<evidence type="ECO:0000313" key="2">
    <source>
        <dbReference type="Proteomes" id="UP000245657"/>
    </source>
</evidence>
<dbReference type="AlphaFoldDB" id="A0A2V2N2Q9"/>
<dbReference type="RefSeq" id="WP_146201174.1">
    <property type="nucleotide sequence ID" value="NZ_CP176093.1"/>
</dbReference>
<accession>A0A2V2N2Q9</accession>
<sequence>MQIITDFTLDKYRELCNALISSHFKPLKISDYCSSLPSSSNNRVVLIRHDIDRNIKNALRIAELEYKLNIISTFYFRYPYTFNQETIQLIKSFGHEIGYHYEVMAKAKGDVKIAEQIFRKELKMFRNISSVTSVCMHGSPLSSYSNYDFFKIYKLSSYNLICDAYHSINNVPYFSDTGRTWSFEYSMRDHLISSKELPKIRKTDDLIDWISHTRYNICYLTIHPERWNDSTFDYFKSYSFDLISNVGKKVVLMPLRKKE</sequence>
<comment type="caution">
    <text evidence="1">The sequence shown here is derived from an EMBL/GenBank/DDBJ whole genome shotgun (WGS) entry which is preliminary data.</text>
</comment>